<dbReference type="EMBL" id="JABEZZ010000009">
    <property type="protein sequence ID" value="MBA0593952.1"/>
    <property type="molecule type" value="Genomic_DNA"/>
</dbReference>
<keyword evidence="4" id="KW-0472">Membrane</keyword>
<feature type="chain" id="PRO_5033715596" description="Phytocyanin domain-containing protein" evidence="5">
    <location>
        <begin position="27"/>
        <end position="169"/>
    </location>
</feature>
<keyword evidence="1" id="KW-0479">Metal-binding</keyword>
<keyword evidence="2" id="KW-0186">Copper</keyword>
<evidence type="ECO:0000256" key="2">
    <source>
        <dbReference type="ARBA" id="ARBA00023008"/>
    </source>
</evidence>
<dbReference type="OMA" id="VGDHCRF"/>
<dbReference type="PANTHER" id="PTHR33021">
    <property type="entry name" value="BLUE COPPER PROTEIN"/>
    <property type="match status" value="1"/>
</dbReference>
<gene>
    <name evidence="7" type="ORF">B456_009G016500</name>
    <name evidence="8" type="ORF">Gorai_010877</name>
</gene>
<dbReference type="KEGG" id="gra:105769115"/>
<evidence type="ECO:0000256" key="1">
    <source>
        <dbReference type="ARBA" id="ARBA00022723"/>
    </source>
</evidence>
<evidence type="ECO:0000313" key="8">
    <source>
        <dbReference type="EMBL" id="MBA0593952.1"/>
    </source>
</evidence>
<name>A0A0D2TBR0_GOSRA</name>
<dbReference type="FunFam" id="2.60.40.420:FF:000003">
    <property type="entry name" value="Blue copper"/>
    <property type="match status" value="1"/>
</dbReference>
<evidence type="ECO:0000256" key="5">
    <source>
        <dbReference type="SAM" id="SignalP"/>
    </source>
</evidence>
<evidence type="ECO:0000313" key="10">
    <source>
        <dbReference type="Proteomes" id="UP000593578"/>
    </source>
</evidence>
<dbReference type="Proteomes" id="UP000593578">
    <property type="component" value="Unassembled WGS sequence"/>
</dbReference>
<evidence type="ECO:0000313" key="7">
    <source>
        <dbReference type="EMBL" id="KJB54014.1"/>
    </source>
</evidence>
<dbReference type="InterPro" id="IPR039391">
    <property type="entry name" value="Phytocyanin-like"/>
</dbReference>
<keyword evidence="5" id="KW-0732">Signal</keyword>
<dbReference type="CDD" id="cd13920">
    <property type="entry name" value="Stellacyanin"/>
    <property type="match status" value="1"/>
</dbReference>
<dbReference type="Pfam" id="PF02298">
    <property type="entry name" value="Cu_bind_like"/>
    <property type="match status" value="1"/>
</dbReference>
<protein>
    <recommendedName>
        <fullName evidence="6">Phytocyanin domain-containing protein</fullName>
    </recommendedName>
</protein>
<reference evidence="8" key="3">
    <citation type="submission" date="2020-04" db="EMBL/GenBank/DDBJ databases">
        <authorList>
            <person name="Grover C.E."/>
            <person name="Arick M.A. II"/>
            <person name="Thrash A."/>
            <person name="Conover J.L."/>
            <person name="Sanders W.S."/>
            <person name="Peterson D.G."/>
            <person name="Scheffler J.A."/>
            <person name="Scheffler B.E."/>
            <person name="Wendel J.F."/>
        </authorList>
    </citation>
    <scope>NUCLEOTIDE SEQUENCE</scope>
    <source>
        <strain evidence="8">8</strain>
        <tissue evidence="8">Leaf</tissue>
    </source>
</reference>
<feature type="domain" description="Phytocyanin" evidence="6">
    <location>
        <begin position="27"/>
        <end position="131"/>
    </location>
</feature>
<dbReference type="PANTHER" id="PTHR33021:SF496">
    <property type="entry name" value="OS08G0482700 PROTEIN"/>
    <property type="match status" value="1"/>
</dbReference>
<evidence type="ECO:0000256" key="3">
    <source>
        <dbReference type="ARBA" id="ARBA00023180"/>
    </source>
</evidence>
<evidence type="ECO:0000313" key="9">
    <source>
        <dbReference type="Proteomes" id="UP000032304"/>
    </source>
</evidence>
<dbReference type="GO" id="GO:0005886">
    <property type="term" value="C:plasma membrane"/>
    <property type="evidence" value="ECO:0007669"/>
    <property type="project" value="TreeGrafter"/>
</dbReference>
<reference evidence="7 9" key="1">
    <citation type="journal article" date="2012" name="Nature">
        <title>Repeated polyploidization of Gossypium genomes and the evolution of spinnable cotton fibres.</title>
        <authorList>
            <person name="Paterson A.H."/>
            <person name="Wendel J.F."/>
            <person name="Gundlach H."/>
            <person name="Guo H."/>
            <person name="Jenkins J."/>
            <person name="Jin D."/>
            <person name="Llewellyn D."/>
            <person name="Showmaker K.C."/>
            <person name="Shu S."/>
            <person name="Udall J."/>
            <person name="Yoo M.J."/>
            <person name="Byers R."/>
            <person name="Chen W."/>
            <person name="Doron-Faigenboim A."/>
            <person name="Duke M.V."/>
            <person name="Gong L."/>
            <person name="Grimwood J."/>
            <person name="Grover C."/>
            <person name="Grupp K."/>
            <person name="Hu G."/>
            <person name="Lee T.H."/>
            <person name="Li J."/>
            <person name="Lin L."/>
            <person name="Liu T."/>
            <person name="Marler B.S."/>
            <person name="Page J.T."/>
            <person name="Roberts A.W."/>
            <person name="Romanel E."/>
            <person name="Sanders W.S."/>
            <person name="Szadkowski E."/>
            <person name="Tan X."/>
            <person name="Tang H."/>
            <person name="Xu C."/>
            <person name="Wang J."/>
            <person name="Wang Z."/>
            <person name="Zhang D."/>
            <person name="Zhang L."/>
            <person name="Ashrafi H."/>
            <person name="Bedon F."/>
            <person name="Bowers J.E."/>
            <person name="Brubaker C.L."/>
            <person name="Chee P.W."/>
            <person name="Das S."/>
            <person name="Gingle A.R."/>
            <person name="Haigler C.H."/>
            <person name="Harker D."/>
            <person name="Hoffmann L.V."/>
            <person name="Hovav R."/>
            <person name="Jones D.C."/>
            <person name="Lemke C."/>
            <person name="Mansoor S."/>
            <person name="ur Rahman M."/>
            <person name="Rainville L.N."/>
            <person name="Rambani A."/>
            <person name="Reddy U.K."/>
            <person name="Rong J.K."/>
            <person name="Saranga Y."/>
            <person name="Scheffler B.E."/>
            <person name="Scheffler J.A."/>
            <person name="Stelly D.M."/>
            <person name="Triplett B.A."/>
            <person name="Van Deynze A."/>
            <person name="Vaslin M.F."/>
            <person name="Waghmare V.N."/>
            <person name="Walford S.A."/>
            <person name="Wright R.J."/>
            <person name="Zaki E.A."/>
            <person name="Zhang T."/>
            <person name="Dennis E.S."/>
            <person name="Mayer K.F."/>
            <person name="Peterson D.G."/>
            <person name="Rokhsar D.S."/>
            <person name="Wang X."/>
            <person name="Schmutz J."/>
        </authorList>
    </citation>
    <scope>NUCLEOTIDE SEQUENCE [LARGE SCALE GENOMIC DNA]</scope>
</reference>
<keyword evidence="9" id="KW-1185">Reference proteome</keyword>
<organism evidence="7 9">
    <name type="scientific">Gossypium raimondii</name>
    <name type="common">Peruvian cotton</name>
    <name type="synonym">Gossypium klotzschianum subsp. raimondii</name>
    <dbReference type="NCBI Taxonomy" id="29730"/>
    <lineage>
        <taxon>Eukaryota</taxon>
        <taxon>Viridiplantae</taxon>
        <taxon>Streptophyta</taxon>
        <taxon>Embryophyta</taxon>
        <taxon>Tracheophyta</taxon>
        <taxon>Spermatophyta</taxon>
        <taxon>Magnoliopsida</taxon>
        <taxon>eudicotyledons</taxon>
        <taxon>Gunneridae</taxon>
        <taxon>Pentapetalae</taxon>
        <taxon>rosids</taxon>
        <taxon>malvids</taxon>
        <taxon>Malvales</taxon>
        <taxon>Malvaceae</taxon>
        <taxon>Malvoideae</taxon>
        <taxon>Gossypium</taxon>
    </lineage>
</organism>
<keyword evidence="4" id="KW-0812">Transmembrane</keyword>
<dbReference type="InterPro" id="IPR003245">
    <property type="entry name" value="Phytocyanin_dom"/>
</dbReference>
<keyword evidence="3" id="KW-0325">Glycoprotein</keyword>
<proteinExistence type="predicted"/>
<dbReference type="Proteomes" id="UP000032304">
    <property type="component" value="Chromosome 9"/>
</dbReference>
<evidence type="ECO:0000259" key="6">
    <source>
        <dbReference type="PROSITE" id="PS51485"/>
    </source>
</evidence>
<dbReference type="InterPro" id="IPR008972">
    <property type="entry name" value="Cupredoxin"/>
</dbReference>
<dbReference type="OrthoDB" id="5421909at2759"/>
<accession>A0A0D2TBR0</accession>
<evidence type="ECO:0000256" key="4">
    <source>
        <dbReference type="SAM" id="Phobius"/>
    </source>
</evidence>
<dbReference type="Gramene" id="KJB54014">
    <property type="protein sequence ID" value="KJB54014"/>
    <property type="gene ID" value="B456_009G016500"/>
</dbReference>
<dbReference type="SUPFAM" id="SSF49503">
    <property type="entry name" value="Cupredoxins"/>
    <property type="match status" value="1"/>
</dbReference>
<keyword evidence="4" id="KW-1133">Transmembrane helix</keyword>
<dbReference type="eggNOG" id="ENOG502S4BK">
    <property type="taxonomic scope" value="Eukaryota"/>
</dbReference>
<dbReference type="EMBL" id="CM001748">
    <property type="protein sequence ID" value="KJB54014.1"/>
    <property type="molecule type" value="Genomic_DNA"/>
</dbReference>
<dbReference type="GO" id="GO:0046872">
    <property type="term" value="F:metal ion binding"/>
    <property type="evidence" value="ECO:0007669"/>
    <property type="project" value="UniProtKB-KW"/>
</dbReference>
<reference evidence="8 10" key="2">
    <citation type="journal article" date="2019" name="Genome Biol. Evol.">
        <title>Insights into the evolution of the New World diploid cottons (Gossypium, subgenus Houzingenia) based on genome sequencing.</title>
        <authorList>
            <person name="Grover C.E."/>
            <person name="Arick M.A. 2nd"/>
            <person name="Thrash A."/>
            <person name="Conover J.L."/>
            <person name="Sanders W.S."/>
            <person name="Peterson D.G."/>
            <person name="Frelichowski J.E."/>
            <person name="Scheffler J.A."/>
            <person name="Scheffler B.E."/>
            <person name="Wendel J.F."/>
        </authorList>
    </citation>
    <scope>NUCLEOTIDE SEQUENCE [LARGE SCALE GENOMIC DNA]</scope>
    <source>
        <strain evidence="8">8</strain>
        <tissue evidence="8">Leaf</tissue>
    </source>
</reference>
<dbReference type="AlphaFoldDB" id="A0A0D2TBR0"/>
<sequence length="169" mass="17977">MAMKIISMAALVVVVLASSVLQSTYAATYTVGDATGWTVPNPNNTEFYDDWTDNKTFVVGDVLEFSFTTGRHDVAEVTETAYDNCNTTNPIVRYTTGPASVALNRTGEHYFICTFDGHCSLGQKLSIEVRTGPSTAPTPGSTPNPSSSASALVATISLVFMSIALALFC</sequence>
<dbReference type="GO" id="GO:0009055">
    <property type="term" value="F:electron transfer activity"/>
    <property type="evidence" value="ECO:0007669"/>
    <property type="project" value="InterPro"/>
</dbReference>
<dbReference type="PROSITE" id="PS51485">
    <property type="entry name" value="PHYTOCYANIN"/>
    <property type="match status" value="1"/>
</dbReference>
<dbReference type="STRING" id="29730.A0A0D2TBR0"/>
<dbReference type="Gene3D" id="2.60.40.420">
    <property type="entry name" value="Cupredoxins - blue copper proteins"/>
    <property type="match status" value="1"/>
</dbReference>
<feature type="transmembrane region" description="Helical" evidence="4">
    <location>
        <begin position="149"/>
        <end position="168"/>
    </location>
</feature>
<feature type="signal peptide" evidence="5">
    <location>
        <begin position="1"/>
        <end position="26"/>
    </location>
</feature>